<keyword evidence="3" id="KW-1185">Reference proteome</keyword>
<feature type="transmembrane region" description="Helical" evidence="1">
    <location>
        <begin position="261"/>
        <end position="282"/>
    </location>
</feature>
<dbReference type="Proteomes" id="UP000515873">
    <property type="component" value="Chromosome"/>
</dbReference>
<name>A0A7G8Q2J5_9GAMM</name>
<organism evidence="2 3">
    <name type="scientific">Dyella telluris</name>
    <dbReference type="NCBI Taxonomy" id="2763498"/>
    <lineage>
        <taxon>Bacteria</taxon>
        <taxon>Pseudomonadati</taxon>
        <taxon>Pseudomonadota</taxon>
        <taxon>Gammaproteobacteria</taxon>
        <taxon>Lysobacterales</taxon>
        <taxon>Rhodanobacteraceae</taxon>
        <taxon>Dyella</taxon>
    </lineage>
</organism>
<accession>A0A7G8Q2J5</accession>
<keyword evidence="1" id="KW-1133">Transmembrane helix</keyword>
<proteinExistence type="predicted"/>
<dbReference type="RefSeq" id="WP_187056467.1">
    <property type="nucleotide sequence ID" value="NZ_CP060412.1"/>
</dbReference>
<reference evidence="2 3" key="1">
    <citation type="submission" date="2020-08" db="EMBL/GenBank/DDBJ databases">
        <title>Dyella sp. G9 isolated from forest soil.</title>
        <authorList>
            <person name="Fu J."/>
            <person name="Qiu L."/>
        </authorList>
    </citation>
    <scope>NUCLEOTIDE SEQUENCE [LARGE SCALE GENOMIC DNA]</scope>
    <source>
        <strain evidence="2 3">G9</strain>
    </source>
</reference>
<gene>
    <name evidence="2" type="ORF">H8F01_18330</name>
</gene>
<feature type="transmembrane region" description="Helical" evidence="1">
    <location>
        <begin position="36"/>
        <end position="58"/>
    </location>
</feature>
<dbReference type="KEGG" id="dtl:H8F01_18330"/>
<keyword evidence="1" id="KW-0472">Membrane</keyword>
<feature type="transmembrane region" description="Helical" evidence="1">
    <location>
        <begin position="133"/>
        <end position="155"/>
    </location>
</feature>
<evidence type="ECO:0000313" key="3">
    <source>
        <dbReference type="Proteomes" id="UP000515873"/>
    </source>
</evidence>
<feature type="transmembrane region" description="Helical" evidence="1">
    <location>
        <begin position="175"/>
        <end position="197"/>
    </location>
</feature>
<sequence length="388" mass="42540">MSDAGKGIFDEARHVTVLRRMRLIKPEHRAEAGRRILFAVAIGWLPLAIICLVEWLFLHSSSSAGFFSDVAAYARFLLAVPILILSDYIILPRLEAIAQYFVHSGLVLPDDRQRFDEAIASARRMSLGVWPSLGMAIVVYSLVITIGVTISPQALLDWQRADGPLNLSVAGWWNLLVSSPLVLGLILSWLWRLGVWMRFLHLLSRMQLRLVPSHPDKAAGLEFVALSPRIFAPLAFAIGVLTAGTLGNEVVHLHLDPMDHIAVPVATAIVVVALLISPPLLFARTLMLTRRRGVFEYGALARQVGAEFEAKWLDGKKTVDTSALSEPDFSATTDLYSVAANVYAMQPTLFDPRVAASVAIATLVPFAPIWLAAIPTKVLLTHLIGLLV</sequence>
<evidence type="ECO:0000256" key="1">
    <source>
        <dbReference type="SAM" id="Phobius"/>
    </source>
</evidence>
<feature type="transmembrane region" description="Helical" evidence="1">
    <location>
        <begin position="218"/>
        <end position="241"/>
    </location>
</feature>
<dbReference type="EMBL" id="CP060412">
    <property type="protein sequence ID" value="QNK01003.1"/>
    <property type="molecule type" value="Genomic_DNA"/>
</dbReference>
<feature type="transmembrane region" description="Helical" evidence="1">
    <location>
        <begin position="70"/>
        <end position="91"/>
    </location>
</feature>
<dbReference type="AlphaFoldDB" id="A0A7G8Q2J5"/>
<protein>
    <submittedName>
        <fullName evidence="2">Uncharacterized protein</fullName>
    </submittedName>
</protein>
<evidence type="ECO:0000313" key="2">
    <source>
        <dbReference type="EMBL" id="QNK01003.1"/>
    </source>
</evidence>
<feature type="transmembrane region" description="Helical" evidence="1">
    <location>
        <begin position="354"/>
        <end position="373"/>
    </location>
</feature>
<keyword evidence="1" id="KW-0812">Transmembrane</keyword>